<evidence type="ECO:0000256" key="5">
    <source>
        <dbReference type="SAM" id="SignalP"/>
    </source>
</evidence>
<dbReference type="EMBL" id="RBAH01000015">
    <property type="protein sequence ID" value="RKN80478.1"/>
    <property type="molecule type" value="Genomic_DNA"/>
</dbReference>
<proteinExistence type="inferred from homology"/>
<name>A0A3B0C781_9BACL</name>
<dbReference type="GO" id="GO:0030313">
    <property type="term" value="C:cell envelope"/>
    <property type="evidence" value="ECO:0007669"/>
    <property type="project" value="UniProtKB-SubCell"/>
</dbReference>
<dbReference type="PANTHER" id="PTHR43649:SF31">
    <property type="entry name" value="SN-GLYCEROL-3-PHOSPHATE-BINDING PERIPLASMIC PROTEIN UGPB"/>
    <property type="match status" value="1"/>
</dbReference>
<evidence type="ECO:0000313" key="6">
    <source>
        <dbReference type="EMBL" id="RKN80478.1"/>
    </source>
</evidence>
<keyword evidence="4 5" id="KW-0732">Signal</keyword>
<feature type="chain" id="PRO_5039586167" evidence="5">
    <location>
        <begin position="27"/>
        <end position="446"/>
    </location>
</feature>
<dbReference type="PANTHER" id="PTHR43649">
    <property type="entry name" value="ARABINOSE-BINDING PROTEIN-RELATED"/>
    <property type="match status" value="1"/>
</dbReference>
<comment type="similarity">
    <text evidence="2">Belongs to the bacterial solute-binding protein 1 family.</text>
</comment>
<dbReference type="Gene3D" id="3.40.190.10">
    <property type="entry name" value="Periplasmic binding protein-like II"/>
    <property type="match status" value="1"/>
</dbReference>
<evidence type="ECO:0000256" key="4">
    <source>
        <dbReference type="ARBA" id="ARBA00022729"/>
    </source>
</evidence>
<dbReference type="AlphaFoldDB" id="A0A3B0C781"/>
<sequence>MGGFNLSNFYKAQAIVLSVALLGALASGCSGTTKGTAAKDDITAKNETPKAPAVSSEPVTLKFALPLNWVQEAEFKQYIEEPVKKKYPNISFEILNLAAKGSSLDELLAAGQIPDLVMTASPLMERYSGRGLEENLEPMMKKFGFDVTKLNKTAVEGVKIVSQTDYLTGLPWTMHFYANYYNKSIFDKFGVEYPRNGMTWDETYELAKKLTRNENGVQYRGLEPDGPVRVSSVLSLGYVDPNTKKATVNTDSWKRVFDQLKKIYDIPGNGEFKYNNNAIKQFATEETLAMYPSLNLLSNLKDATKLNWDIVQYPSFKELPNIGMQVDEYIVHITKQSKYKDQAFQVLATLLSDDVQKDIARAGRIPTLTGKEVEAELGKNLEYTKGKNLKAAFLSQPSKPFPVTKYDAQAKQIILDSMSQVIQNAKDINTALREADEKINSYIATQ</sequence>
<dbReference type="Proteomes" id="UP000282311">
    <property type="component" value="Unassembled WGS sequence"/>
</dbReference>
<protein>
    <submittedName>
        <fullName evidence="6">Extracellular solute-binding protein</fullName>
    </submittedName>
</protein>
<accession>A0A3B0C781</accession>
<comment type="subcellular location">
    <subcellularLocation>
        <location evidence="1">Cell envelope</location>
    </subcellularLocation>
</comment>
<comment type="caution">
    <text evidence="6">The sequence shown here is derived from an EMBL/GenBank/DDBJ whole genome shotgun (WGS) entry which is preliminary data.</text>
</comment>
<keyword evidence="3" id="KW-0813">Transport</keyword>
<evidence type="ECO:0000313" key="7">
    <source>
        <dbReference type="Proteomes" id="UP000282311"/>
    </source>
</evidence>
<evidence type="ECO:0000256" key="1">
    <source>
        <dbReference type="ARBA" id="ARBA00004196"/>
    </source>
</evidence>
<feature type="signal peptide" evidence="5">
    <location>
        <begin position="1"/>
        <end position="26"/>
    </location>
</feature>
<reference evidence="6 7" key="1">
    <citation type="journal article" date="2007" name="Int. J. Syst. Evol. Microbiol.">
        <title>Paenibacillus ginsengarvi sp. nov., isolated from soil from ginseng cultivation.</title>
        <authorList>
            <person name="Yoon M.H."/>
            <person name="Ten L.N."/>
            <person name="Im W.T."/>
        </authorList>
    </citation>
    <scope>NUCLEOTIDE SEQUENCE [LARGE SCALE GENOMIC DNA]</scope>
    <source>
        <strain evidence="6 7">KCTC 13059</strain>
    </source>
</reference>
<keyword evidence="7" id="KW-1185">Reference proteome</keyword>
<dbReference type="InterPro" id="IPR006059">
    <property type="entry name" value="SBP"/>
</dbReference>
<evidence type="ECO:0000256" key="2">
    <source>
        <dbReference type="ARBA" id="ARBA00008520"/>
    </source>
</evidence>
<dbReference type="InterPro" id="IPR050490">
    <property type="entry name" value="Bact_solute-bd_prot1"/>
</dbReference>
<dbReference type="Pfam" id="PF01547">
    <property type="entry name" value="SBP_bac_1"/>
    <property type="match status" value="1"/>
</dbReference>
<dbReference type="SUPFAM" id="SSF53850">
    <property type="entry name" value="Periplasmic binding protein-like II"/>
    <property type="match status" value="1"/>
</dbReference>
<gene>
    <name evidence="6" type="ORF">D7M11_20255</name>
</gene>
<organism evidence="6 7">
    <name type="scientific">Paenibacillus ginsengarvi</name>
    <dbReference type="NCBI Taxonomy" id="400777"/>
    <lineage>
        <taxon>Bacteria</taxon>
        <taxon>Bacillati</taxon>
        <taxon>Bacillota</taxon>
        <taxon>Bacilli</taxon>
        <taxon>Bacillales</taxon>
        <taxon>Paenibacillaceae</taxon>
        <taxon>Paenibacillus</taxon>
    </lineage>
</organism>
<evidence type="ECO:0000256" key="3">
    <source>
        <dbReference type="ARBA" id="ARBA00022448"/>
    </source>
</evidence>